<sequence length="93" mass="10450">MDDILIAFALTAFTFLINIPLGVWRASVRKFSLTWMVAVHASVPIIIALRLWLGVSNWLIPLLIAVAVLAQWVGSKLYQQKYAINQVKKVGEE</sequence>
<keyword evidence="1" id="KW-0812">Transmembrane</keyword>
<evidence type="ECO:0008006" key="4">
    <source>
        <dbReference type="Google" id="ProtNLM"/>
    </source>
</evidence>
<feature type="transmembrane region" description="Helical" evidence="1">
    <location>
        <begin position="58"/>
        <end position="78"/>
    </location>
</feature>
<keyword evidence="1" id="KW-1133">Transmembrane helix</keyword>
<accession>A0ABU0CWB3</accession>
<dbReference type="EMBL" id="JAUSUQ010000009">
    <property type="protein sequence ID" value="MDQ0339810.1"/>
    <property type="molecule type" value="Genomic_DNA"/>
</dbReference>
<protein>
    <recommendedName>
        <fullName evidence="4">Holin</fullName>
    </recommendedName>
</protein>
<organism evidence="2 3">
    <name type="scientific">Caldalkalibacillus uzonensis</name>
    <dbReference type="NCBI Taxonomy" id="353224"/>
    <lineage>
        <taxon>Bacteria</taxon>
        <taxon>Bacillati</taxon>
        <taxon>Bacillota</taxon>
        <taxon>Bacilli</taxon>
        <taxon>Bacillales</taxon>
        <taxon>Bacillaceae</taxon>
        <taxon>Caldalkalibacillus</taxon>
    </lineage>
</organism>
<keyword evidence="3" id="KW-1185">Reference proteome</keyword>
<proteinExistence type="predicted"/>
<evidence type="ECO:0000256" key="1">
    <source>
        <dbReference type="SAM" id="Phobius"/>
    </source>
</evidence>
<evidence type="ECO:0000313" key="3">
    <source>
        <dbReference type="Proteomes" id="UP001232445"/>
    </source>
</evidence>
<keyword evidence="1" id="KW-0472">Membrane</keyword>
<dbReference type="Proteomes" id="UP001232445">
    <property type="component" value="Unassembled WGS sequence"/>
</dbReference>
<feature type="transmembrane region" description="Helical" evidence="1">
    <location>
        <begin position="6"/>
        <end position="24"/>
    </location>
</feature>
<comment type="caution">
    <text evidence="2">The sequence shown here is derived from an EMBL/GenBank/DDBJ whole genome shotgun (WGS) entry which is preliminary data.</text>
</comment>
<evidence type="ECO:0000313" key="2">
    <source>
        <dbReference type="EMBL" id="MDQ0339810.1"/>
    </source>
</evidence>
<dbReference type="PANTHER" id="PTHR31033:SF18">
    <property type="entry name" value="OS06G0115800 PROTEIN"/>
    <property type="match status" value="1"/>
</dbReference>
<dbReference type="RefSeq" id="WP_307340354.1">
    <property type="nucleotide sequence ID" value="NZ_JAUSUQ010000009.1"/>
</dbReference>
<gene>
    <name evidence="2" type="ORF">J2S00_002603</name>
</gene>
<name>A0ABU0CWB3_9BACI</name>
<feature type="transmembrane region" description="Helical" evidence="1">
    <location>
        <begin position="31"/>
        <end position="52"/>
    </location>
</feature>
<reference evidence="2 3" key="1">
    <citation type="submission" date="2023-07" db="EMBL/GenBank/DDBJ databases">
        <title>Genomic Encyclopedia of Type Strains, Phase IV (KMG-IV): sequencing the most valuable type-strain genomes for metagenomic binning, comparative biology and taxonomic classification.</title>
        <authorList>
            <person name="Goeker M."/>
        </authorList>
    </citation>
    <scope>NUCLEOTIDE SEQUENCE [LARGE SCALE GENOMIC DNA]</scope>
    <source>
        <strain evidence="2 3">DSM 17740</strain>
    </source>
</reference>
<dbReference type="PANTHER" id="PTHR31033">
    <property type="entry name" value="PROTEIN, PUTATIVE-RELATED"/>
    <property type="match status" value="1"/>
</dbReference>